<reference evidence="2 3" key="1">
    <citation type="submission" date="2019-06" db="EMBL/GenBank/DDBJ databases">
        <title>Draft genome sequence of the filamentous fungus Phialemoniopsis curvata isolated from diesel fuel.</title>
        <authorList>
            <person name="Varaljay V.A."/>
            <person name="Lyon W.J."/>
            <person name="Crouch A.L."/>
            <person name="Drake C.E."/>
            <person name="Hollomon J.M."/>
            <person name="Nadeau L.J."/>
            <person name="Nunn H.S."/>
            <person name="Stevenson B.S."/>
            <person name="Bojanowski C.L."/>
            <person name="Crookes-Goodson W.J."/>
        </authorList>
    </citation>
    <scope>NUCLEOTIDE SEQUENCE [LARGE SCALE GENOMIC DNA]</scope>
    <source>
        <strain evidence="2 3">D216</strain>
    </source>
</reference>
<accession>A0A507B902</accession>
<dbReference type="EMBL" id="SKBQ01000024">
    <property type="protein sequence ID" value="TPX15094.1"/>
    <property type="molecule type" value="Genomic_DNA"/>
</dbReference>
<name>A0A507B902_9PEZI</name>
<feature type="region of interest" description="Disordered" evidence="1">
    <location>
        <begin position="554"/>
        <end position="728"/>
    </location>
</feature>
<feature type="region of interest" description="Disordered" evidence="1">
    <location>
        <begin position="1"/>
        <end position="54"/>
    </location>
</feature>
<protein>
    <recommendedName>
        <fullName evidence="4">PH domain-containing protein</fullName>
    </recommendedName>
</protein>
<comment type="caution">
    <text evidence="2">The sequence shown here is derived from an EMBL/GenBank/DDBJ whole genome shotgun (WGS) entry which is preliminary data.</text>
</comment>
<feature type="compositionally biased region" description="Basic and acidic residues" evidence="1">
    <location>
        <begin position="28"/>
        <end position="54"/>
    </location>
</feature>
<evidence type="ECO:0000256" key="1">
    <source>
        <dbReference type="SAM" id="MobiDB-lite"/>
    </source>
</evidence>
<feature type="compositionally biased region" description="Polar residues" evidence="1">
    <location>
        <begin position="615"/>
        <end position="628"/>
    </location>
</feature>
<dbReference type="GeneID" id="41972371"/>
<keyword evidence="3" id="KW-1185">Reference proteome</keyword>
<organism evidence="2 3">
    <name type="scientific">Thyridium curvatum</name>
    <dbReference type="NCBI Taxonomy" id="1093900"/>
    <lineage>
        <taxon>Eukaryota</taxon>
        <taxon>Fungi</taxon>
        <taxon>Dikarya</taxon>
        <taxon>Ascomycota</taxon>
        <taxon>Pezizomycotina</taxon>
        <taxon>Sordariomycetes</taxon>
        <taxon>Sordariomycetidae</taxon>
        <taxon>Thyridiales</taxon>
        <taxon>Thyridiaceae</taxon>
        <taxon>Thyridium</taxon>
    </lineage>
</organism>
<sequence length="838" mass="91666">MVDSDTAVHRLGALEALQNQVGHSRRQRPPDLDRSTSDENRIPLRHGAAEKLNKRESKLGLRGLFSRHKNLSEADVGTSKPGSSRSAGIRASLAEISNWPYGFQSAKSDVALATADTNADDKLSRPAPPPRSKTPTPGLKPARASVANWDPPPLFKAYPQAIKHASLPACTTSADTLLRAHGHKSSFSLRDGLASPEPMEDFMMDYDKSKKKHRRNNNSMSSKLEWTTKLYILVTSGYLLQYAGEGTFDRLPEKILQLGRESAAFASDLIPGKHWVLQISTNMDPDGTQTADSRSLFTRLPFKVGDRRHASNCLMVFENAEDMESWIVTLRREIEHLGGKRSLSETGTPKMEAQAQLRSQVSQRTLVVRDPDRFSRVLPSDAPWQQLSSPVESPVEAAENEGVLDQTFEDVSATNSMISQDGRHLESLRDSAARLSCVSSGQRTFVTSEGSSPPCSPMRNSFASFTDESMHHDLPPEAQARPRPNAAAILDRRQSMRTVNPLVDFRIASNPPPRPQSTYAVQERDFVTGTTPQTTRNFSVPQAVSKRYSLIKSPPLEPIVTSPPAHGRIPPARPPRRPPPPSLGFSRPLSIVADQPSPGTASPTSPRELNGLSDDLSTPESEISNATTVFAGATATRDNDLAAKPTDQPATKPRRPSSLQTLRPVDTKVRVVPEPQKSVAPSPIPIPRAHPRIMPDIAEEPPRCRSSMATYRPGGGSMSPVPASPRDATYKRSSMFAHPSDSFGLSRSHRDLNPRLAAFPQVELPLRNSPPAYGSVPKHVGIHPSHHQLQVHEHDKGLLNRRSMSQLVEGPPPAPPPTCALPPLPPKMADINNVRSRA</sequence>
<dbReference type="Proteomes" id="UP000319257">
    <property type="component" value="Unassembled WGS sequence"/>
</dbReference>
<evidence type="ECO:0008006" key="4">
    <source>
        <dbReference type="Google" id="ProtNLM"/>
    </source>
</evidence>
<feature type="region of interest" description="Disordered" evidence="1">
    <location>
        <begin position="117"/>
        <end position="145"/>
    </location>
</feature>
<evidence type="ECO:0000313" key="2">
    <source>
        <dbReference type="EMBL" id="TPX15094.1"/>
    </source>
</evidence>
<evidence type="ECO:0000313" key="3">
    <source>
        <dbReference type="Proteomes" id="UP000319257"/>
    </source>
</evidence>
<dbReference type="InParanoid" id="A0A507B902"/>
<feature type="region of interest" description="Disordered" evidence="1">
    <location>
        <begin position="806"/>
        <end position="838"/>
    </location>
</feature>
<feature type="compositionally biased region" description="Pro residues" evidence="1">
    <location>
        <begin position="810"/>
        <end position="826"/>
    </location>
</feature>
<dbReference type="AlphaFoldDB" id="A0A507B902"/>
<dbReference type="OrthoDB" id="1749473at2759"/>
<gene>
    <name evidence="2" type="ORF">E0L32_004924</name>
</gene>
<proteinExistence type="predicted"/>
<feature type="compositionally biased region" description="Polar residues" evidence="1">
    <location>
        <begin position="597"/>
        <end position="607"/>
    </location>
</feature>
<feature type="compositionally biased region" description="Pro residues" evidence="1">
    <location>
        <begin position="571"/>
        <end position="582"/>
    </location>
</feature>
<dbReference type="RefSeq" id="XP_030996805.1">
    <property type="nucleotide sequence ID" value="XM_031139388.1"/>
</dbReference>
<dbReference type="STRING" id="1093900.A0A507B902"/>